<dbReference type="InterPro" id="IPR029016">
    <property type="entry name" value="GAF-like_dom_sf"/>
</dbReference>
<dbReference type="Pfam" id="PF09339">
    <property type="entry name" value="HTH_IclR"/>
    <property type="match status" value="1"/>
</dbReference>
<evidence type="ECO:0000256" key="2">
    <source>
        <dbReference type="ARBA" id="ARBA00023125"/>
    </source>
</evidence>
<feature type="domain" description="HTH iclR-type" evidence="4">
    <location>
        <begin position="10"/>
        <end position="69"/>
    </location>
</feature>
<dbReference type="SUPFAM" id="SSF55781">
    <property type="entry name" value="GAF domain-like"/>
    <property type="match status" value="1"/>
</dbReference>
<reference evidence="6 7" key="1">
    <citation type="submission" date="2022-06" db="EMBL/GenBank/DDBJ databases">
        <title>Haloarcula sp. a new haloarchaeum isolate from saline soil.</title>
        <authorList>
            <person name="Strakova D."/>
            <person name="Galisteo C."/>
            <person name="Sanchez-Porro C."/>
            <person name="Ventosa A."/>
        </authorList>
    </citation>
    <scope>NUCLEOTIDE SEQUENCE [LARGE SCALE GENOMIC DNA]</scope>
    <source>
        <strain evidence="6 7">S1CR25-12</strain>
    </source>
</reference>
<dbReference type="Gene3D" id="3.30.450.40">
    <property type="match status" value="1"/>
</dbReference>
<sequence length="268" mass="29523">MTEPNTPRTLKTVTTATEVIDALATLDSAGVTALADHLGLSKSTTYTHLQTLESAGLVTKHGTDYQLSYKFLQLGEYVKHRSLLYQVGKPEVDRLADDIGQYCHLVSEENGRGVNLYKIRGETAVGDEYQAAKLQHRDRLHMTAAGKAILSALERERVEEIIETHGLPRWTEHTITDPDELFETLSEIRERGYAYNDEEEIEGLRAVGAPICDREGLVLGALSVSGPTSFLKGGTFRQAIPERIVSAANVIEVNINMSKQSDKLAGDQ</sequence>
<dbReference type="InterPro" id="IPR011991">
    <property type="entry name" value="ArsR-like_HTH"/>
</dbReference>
<keyword evidence="2" id="KW-0238">DNA-binding</keyword>
<name>A0ABU2FFR3_9EURY</name>
<dbReference type="SMART" id="SM00346">
    <property type="entry name" value="HTH_ICLR"/>
    <property type="match status" value="1"/>
</dbReference>
<dbReference type="PANTHER" id="PTHR30136">
    <property type="entry name" value="HELIX-TURN-HELIX TRANSCRIPTIONAL REGULATOR, ICLR FAMILY"/>
    <property type="match status" value="1"/>
</dbReference>
<accession>A0ABU2FFR3</accession>
<dbReference type="SUPFAM" id="SSF46785">
    <property type="entry name" value="Winged helix' DNA-binding domain"/>
    <property type="match status" value="1"/>
</dbReference>
<dbReference type="Proteomes" id="UP001259659">
    <property type="component" value="Unassembled WGS sequence"/>
</dbReference>
<comment type="caution">
    <text evidence="6">The sequence shown here is derived from an EMBL/GenBank/DDBJ whole genome shotgun (WGS) entry which is preliminary data.</text>
</comment>
<keyword evidence="7" id="KW-1185">Reference proteome</keyword>
<dbReference type="PROSITE" id="PS51077">
    <property type="entry name" value="HTH_ICLR"/>
    <property type="match status" value="1"/>
</dbReference>
<dbReference type="InterPro" id="IPR005471">
    <property type="entry name" value="Tscrpt_reg_IclR_N"/>
</dbReference>
<dbReference type="InterPro" id="IPR050707">
    <property type="entry name" value="HTH_MetabolicPath_Reg"/>
</dbReference>
<dbReference type="CDD" id="cd00090">
    <property type="entry name" value="HTH_ARSR"/>
    <property type="match status" value="1"/>
</dbReference>
<evidence type="ECO:0000313" key="7">
    <source>
        <dbReference type="Proteomes" id="UP001259659"/>
    </source>
</evidence>
<dbReference type="InterPro" id="IPR014757">
    <property type="entry name" value="Tscrpt_reg_IclR_C"/>
</dbReference>
<organism evidence="6 7">
    <name type="scientific">Haloarcula saliterrae</name>
    <dbReference type="NCBI Taxonomy" id="2950534"/>
    <lineage>
        <taxon>Archaea</taxon>
        <taxon>Methanobacteriati</taxon>
        <taxon>Methanobacteriota</taxon>
        <taxon>Stenosarchaea group</taxon>
        <taxon>Halobacteria</taxon>
        <taxon>Halobacteriales</taxon>
        <taxon>Haloarculaceae</taxon>
        <taxon>Haloarcula</taxon>
    </lineage>
</organism>
<evidence type="ECO:0000256" key="1">
    <source>
        <dbReference type="ARBA" id="ARBA00023015"/>
    </source>
</evidence>
<protein>
    <submittedName>
        <fullName evidence="6">IclR family transcriptional regulator</fullName>
    </submittedName>
</protein>
<dbReference type="RefSeq" id="WP_310920904.1">
    <property type="nucleotide sequence ID" value="NZ_JAMQON010000005.1"/>
</dbReference>
<dbReference type="Pfam" id="PF01614">
    <property type="entry name" value="IclR_C"/>
    <property type="match status" value="1"/>
</dbReference>
<proteinExistence type="predicted"/>
<evidence type="ECO:0000256" key="3">
    <source>
        <dbReference type="ARBA" id="ARBA00023163"/>
    </source>
</evidence>
<dbReference type="PANTHER" id="PTHR30136:SF35">
    <property type="entry name" value="HTH-TYPE TRANSCRIPTIONAL REGULATOR RV1719"/>
    <property type="match status" value="1"/>
</dbReference>
<keyword evidence="1" id="KW-0805">Transcription regulation</keyword>
<dbReference type="InterPro" id="IPR036388">
    <property type="entry name" value="WH-like_DNA-bd_sf"/>
</dbReference>
<dbReference type="Gene3D" id="1.10.10.10">
    <property type="entry name" value="Winged helix-like DNA-binding domain superfamily/Winged helix DNA-binding domain"/>
    <property type="match status" value="1"/>
</dbReference>
<evidence type="ECO:0000259" key="5">
    <source>
        <dbReference type="PROSITE" id="PS51078"/>
    </source>
</evidence>
<dbReference type="EMBL" id="JAMQON010000005">
    <property type="protein sequence ID" value="MDS0261104.1"/>
    <property type="molecule type" value="Genomic_DNA"/>
</dbReference>
<evidence type="ECO:0000313" key="6">
    <source>
        <dbReference type="EMBL" id="MDS0261104.1"/>
    </source>
</evidence>
<evidence type="ECO:0000259" key="4">
    <source>
        <dbReference type="PROSITE" id="PS51077"/>
    </source>
</evidence>
<dbReference type="PROSITE" id="PS51078">
    <property type="entry name" value="ICLR_ED"/>
    <property type="match status" value="1"/>
</dbReference>
<feature type="domain" description="IclR-ED" evidence="5">
    <location>
        <begin position="70"/>
        <end position="257"/>
    </location>
</feature>
<gene>
    <name evidence="6" type="ORF">NDI56_17025</name>
</gene>
<keyword evidence="3" id="KW-0804">Transcription</keyword>
<dbReference type="InterPro" id="IPR036390">
    <property type="entry name" value="WH_DNA-bd_sf"/>
</dbReference>